<protein>
    <recommendedName>
        <fullName evidence="5">Type I restriction enzyme S subunit</fullName>
    </recommendedName>
</protein>
<evidence type="ECO:0000313" key="3">
    <source>
        <dbReference type="EMBL" id="NSL53289.1"/>
    </source>
</evidence>
<evidence type="ECO:0000313" key="4">
    <source>
        <dbReference type="Proteomes" id="UP000625804"/>
    </source>
</evidence>
<comment type="caution">
    <text evidence="3">The sequence shown here is derived from an EMBL/GenBank/DDBJ whole genome shotgun (WGS) entry which is preliminary data.</text>
</comment>
<reference evidence="3" key="1">
    <citation type="submission" date="2020-06" db="EMBL/GenBank/DDBJ databases">
        <title>A novel thermopfilic bacterium from Erzurum, Turkey.</title>
        <authorList>
            <person name="Adiguzel A."/>
            <person name="Ay H."/>
            <person name="Baltaci M.O."/>
        </authorList>
    </citation>
    <scope>NUCLEOTIDE SEQUENCE</scope>
    <source>
        <strain evidence="3">P2</strain>
    </source>
</reference>
<keyword evidence="4" id="KW-1185">Reference proteome</keyword>
<evidence type="ECO:0008006" key="5">
    <source>
        <dbReference type="Google" id="ProtNLM"/>
    </source>
</evidence>
<keyword evidence="2" id="KW-0238">DNA-binding</keyword>
<keyword evidence="1" id="KW-0680">Restriction system</keyword>
<dbReference type="PANTHER" id="PTHR43140:SF1">
    <property type="entry name" value="TYPE I RESTRICTION ENZYME ECOKI SPECIFICITY SUBUNIT"/>
    <property type="match status" value="1"/>
</dbReference>
<gene>
    <name evidence="3" type="ORF">HR057_16230</name>
</gene>
<dbReference type="Gene3D" id="3.90.220.20">
    <property type="entry name" value="DNA methylase specificity domains"/>
    <property type="match status" value="2"/>
</dbReference>
<dbReference type="EMBL" id="JABTTE010000036">
    <property type="protein sequence ID" value="NSL53289.1"/>
    <property type="molecule type" value="Genomic_DNA"/>
</dbReference>
<evidence type="ECO:0000256" key="2">
    <source>
        <dbReference type="ARBA" id="ARBA00023125"/>
    </source>
</evidence>
<evidence type="ECO:0000256" key="1">
    <source>
        <dbReference type="ARBA" id="ARBA00022747"/>
    </source>
</evidence>
<sequence>MKISKKSIAAISHDYSLRFDVKYLTEYENNQGNIYNYKYLFEIVDSNNKVYLDMEIPFKYAEIGNVNKFGEVFPNELQLSNRNELNEDLFKKIEKGDIFKPQNGNILISTIRPYLKKILYINEDALEDYTDIYFTKAFIEIKPKINNKILYYALRTIFIEKVNSVSRQGKGYPILKSEDLKRLSFPKKKIDYLVRHESRLIKEINKIEKEISILKSKMISKKDIIDNFLSKEFLIDLDIINDIEKNFRINVSKSSISNKNRGLRFSFRWNKMREIQKNIYLGLDNIQQLGKYIVQTNNGWSPQSVIGGEGTPILGQEHFNFEGKIDLNPVKFTLITRNDIEKFYINKGDFFVSRGNTVDLVGLAGVVEDDVEENIIYPDLYIRVKFNENINPKYIAIIFNSFIGRLYFKYVSKGKNQSMVKISKDELNNFYLPIPSIDQQNEIVNNIEILLAQQNDYLSKIESKYEEIANLFN</sequence>
<dbReference type="InterPro" id="IPR051212">
    <property type="entry name" value="Type-I_RE_S_subunit"/>
</dbReference>
<dbReference type="InterPro" id="IPR044946">
    <property type="entry name" value="Restrct_endonuc_typeI_TRD_sf"/>
</dbReference>
<dbReference type="SUPFAM" id="SSF116734">
    <property type="entry name" value="DNA methylase specificity domain"/>
    <property type="match status" value="2"/>
</dbReference>
<dbReference type="Proteomes" id="UP000625804">
    <property type="component" value="Unassembled WGS sequence"/>
</dbReference>
<dbReference type="RefSeq" id="WP_173732491.1">
    <property type="nucleotide sequence ID" value="NZ_JABTTE010000036.1"/>
</dbReference>
<proteinExistence type="predicted"/>
<name>A0A8J8KCP3_9BACI</name>
<organism evidence="3 4">
    <name type="scientific">Calidifontibacillus erzurumensis</name>
    <dbReference type="NCBI Taxonomy" id="2741433"/>
    <lineage>
        <taxon>Bacteria</taxon>
        <taxon>Bacillati</taxon>
        <taxon>Bacillota</taxon>
        <taxon>Bacilli</taxon>
        <taxon>Bacillales</taxon>
        <taxon>Bacillaceae</taxon>
        <taxon>Calidifontibacillus/Schinkia group</taxon>
        <taxon>Calidifontibacillus</taxon>
    </lineage>
</organism>
<dbReference type="GO" id="GO:0003677">
    <property type="term" value="F:DNA binding"/>
    <property type="evidence" value="ECO:0007669"/>
    <property type="project" value="UniProtKB-KW"/>
</dbReference>
<dbReference type="PANTHER" id="PTHR43140">
    <property type="entry name" value="TYPE-1 RESTRICTION ENZYME ECOKI SPECIFICITY PROTEIN"/>
    <property type="match status" value="1"/>
</dbReference>
<dbReference type="GO" id="GO:0009307">
    <property type="term" value="P:DNA restriction-modification system"/>
    <property type="evidence" value="ECO:0007669"/>
    <property type="project" value="UniProtKB-KW"/>
</dbReference>
<accession>A0A8J8KCP3</accession>
<dbReference type="AlphaFoldDB" id="A0A8J8KCP3"/>